<protein>
    <submittedName>
        <fullName evidence="1">Uncharacterized protein</fullName>
    </submittedName>
</protein>
<sequence>MLVERGFQVMNVELVSDAYAIAANYLRRSGAIPDSLATNDRLLEIIVKLLQHGEFNKIRLANKAITRFEAQSEARAVA</sequence>
<dbReference type="OrthoDB" id="8251663at2"/>
<comment type="caution">
    <text evidence="1">The sequence shown here is derived from an EMBL/GenBank/DDBJ whole genome shotgun (WGS) entry which is preliminary data.</text>
</comment>
<name>A0A0R3D1A8_9BRAD</name>
<proteinExistence type="predicted"/>
<accession>A0A0R3D1A8</accession>
<keyword evidence="2" id="KW-1185">Reference proteome</keyword>
<dbReference type="EMBL" id="LJYG01000108">
    <property type="protein sequence ID" value="KRQ03648.1"/>
    <property type="molecule type" value="Genomic_DNA"/>
</dbReference>
<organism evidence="1 2">
    <name type="scientific">Bradyrhizobium manausense</name>
    <dbReference type="NCBI Taxonomy" id="989370"/>
    <lineage>
        <taxon>Bacteria</taxon>
        <taxon>Pseudomonadati</taxon>
        <taxon>Pseudomonadota</taxon>
        <taxon>Alphaproteobacteria</taxon>
        <taxon>Hyphomicrobiales</taxon>
        <taxon>Nitrobacteraceae</taxon>
        <taxon>Bradyrhizobium</taxon>
    </lineage>
</organism>
<evidence type="ECO:0000313" key="2">
    <source>
        <dbReference type="Proteomes" id="UP000051936"/>
    </source>
</evidence>
<dbReference type="Proteomes" id="UP000051936">
    <property type="component" value="Unassembled WGS sequence"/>
</dbReference>
<gene>
    <name evidence="1" type="ORF">AOQ71_33825</name>
</gene>
<dbReference type="STRING" id="989370.AOQ71_33825"/>
<dbReference type="RefSeq" id="WP_057756406.1">
    <property type="nucleotide sequence ID" value="NZ_LJYG01000108.1"/>
</dbReference>
<evidence type="ECO:0000313" key="1">
    <source>
        <dbReference type="EMBL" id="KRQ03648.1"/>
    </source>
</evidence>
<reference evidence="1 2" key="1">
    <citation type="submission" date="2015-09" db="EMBL/GenBank/DDBJ databases">
        <title>Draft Genome Sequence of Bradyrhizobium manausense Strain BR 3351T, a Novel Symbiotic Nitrogen-Fixing Alphaproteobacterium Isolated from Brazilian Amazon Rain Forest.</title>
        <authorList>
            <person name="De Araujo J.L."/>
            <person name="Zilli J.E."/>
        </authorList>
    </citation>
    <scope>NUCLEOTIDE SEQUENCE [LARGE SCALE GENOMIC DNA]</scope>
    <source>
        <strain evidence="1 2">BR3351</strain>
    </source>
</reference>
<dbReference type="AlphaFoldDB" id="A0A0R3D1A8"/>